<dbReference type="GO" id="GO:0022857">
    <property type="term" value="F:transmembrane transporter activity"/>
    <property type="evidence" value="ECO:0007669"/>
    <property type="project" value="UniProtKB-UniRule"/>
</dbReference>
<dbReference type="Proteomes" id="UP000076335">
    <property type="component" value="Unassembled WGS sequence"/>
</dbReference>
<dbReference type="RefSeq" id="WP_062951906.1">
    <property type="nucleotide sequence ID" value="NZ_LPVY01000013.1"/>
</dbReference>
<comment type="function">
    <text evidence="9">Part of the tripartite ATP-independent periplasmic (TRAP) transport system.</text>
</comment>
<dbReference type="AlphaFoldDB" id="A0A154L4A5"/>
<evidence type="ECO:0000256" key="6">
    <source>
        <dbReference type="ARBA" id="ARBA00022989"/>
    </source>
</evidence>
<evidence type="ECO:0000256" key="7">
    <source>
        <dbReference type="ARBA" id="ARBA00023136"/>
    </source>
</evidence>
<dbReference type="PANTHER" id="PTHR35011">
    <property type="entry name" value="2,3-DIKETO-L-GULONATE TRAP TRANSPORTER SMALL PERMEASE PROTEIN YIAM"/>
    <property type="match status" value="1"/>
</dbReference>
<accession>A0A154L4A5</accession>
<gene>
    <name evidence="11" type="ORF">AUP42_19140</name>
</gene>
<evidence type="ECO:0000313" key="12">
    <source>
        <dbReference type="Proteomes" id="UP000076335"/>
    </source>
</evidence>
<evidence type="ECO:0000256" key="5">
    <source>
        <dbReference type="ARBA" id="ARBA00022692"/>
    </source>
</evidence>
<evidence type="ECO:0000256" key="8">
    <source>
        <dbReference type="ARBA" id="ARBA00038436"/>
    </source>
</evidence>
<dbReference type="PANTHER" id="PTHR35011:SF10">
    <property type="entry name" value="TRAP TRANSPORTER SMALL PERMEASE PROTEIN"/>
    <property type="match status" value="1"/>
</dbReference>
<keyword evidence="5 9" id="KW-0812">Transmembrane</keyword>
<dbReference type="GO" id="GO:0005886">
    <property type="term" value="C:plasma membrane"/>
    <property type="evidence" value="ECO:0007669"/>
    <property type="project" value="UniProtKB-SubCell"/>
</dbReference>
<comment type="subcellular location">
    <subcellularLocation>
        <location evidence="1 9">Cell inner membrane</location>
        <topology evidence="1 9">Multi-pass membrane protein</topology>
    </subcellularLocation>
</comment>
<evidence type="ECO:0000256" key="2">
    <source>
        <dbReference type="ARBA" id="ARBA00022448"/>
    </source>
</evidence>
<name>A0A154L4A5_9PROT</name>
<dbReference type="OrthoDB" id="4250245at2"/>
<keyword evidence="6 9" id="KW-1133">Transmembrane helix</keyword>
<feature type="transmembrane region" description="Helical" evidence="9">
    <location>
        <begin position="69"/>
        <end position="91"/>
    </location>
</feature>
<evidence type="ECO:0000256" key="3">
    <source>
        <dbReference type="ARBA" id="ARBA00022475"/>
    </source>
</evidence>
<feature type="transmembrane region" description="Helical" evidence="9">
    <location>
        <begin position="112"/>
        <end position="136"/>
    </location>
</feature>
<dbReference type="GO" id="GO:0015740">
    <property type="term" value="P:C4-dicarboxylate transport"/>
    <property type="evidence" value="ECO:0007669"/>
    <property type="project" value="TreeGrafter"/>
</dbReference>
<evidence type="ECO:0000256" key="1">
    <source>
        <dbReference type="ARBA" id="ARBA00004429"/>
    </source>
</evidence>
<dbReference type="InterPro" id="IPR055348">
    <property type="entry name" value="DctQ"/>
</dbReference>
<feature type="transmembrane region" description="Helical" evidence="9">
    <location>
        <begin position="166"/>
        <end position="187"/>
    </location>
</feature>
<sequence>MSVPPDHTPATSDTQQSVTPQLEYLPQAGWLGRAITLAARPFAICIIAAMAILVMEVFLRYVFNRPTVWAHETTIFLSAVTFIFGGLYCVARNTHIRVVLIYDVVRSSARRALDVVISIACLGVSLFFAWAAWLMVKKAMFRPDGSFFLETTGSAWNSPTPAVLKIFLLCVLVVMSVQFLILTFNYARGSKAPQRHDDV</sequence>
<keyword evidence="2 9" id="KW-0813">Transport</keyword>
<evidence type="ECO:0000259" key="10">
    <source>
        <dbReference type="Pfam" id="PF04290"/>
    </source>
</evidence>
<evidence type="ECO:0000256" key="4">
    <source>
        <dbReference type="ARBA" id="ARBA00022519"/>
    </source>
</evidence>
<organism evidence="11 12">
    <name type="scientific">Thalassospira lucentensis</name>
    <dbReference type="NCBI Taxonomy" id="168935"/>
    <lineage>
        <taxon>Bacteria</taxon>
        <taxon>Pseudomonadati</taxon>
        <taxon>Pseudomonadota</taxon>
        <taxon>Alphaproteobacteria</taxon>
        <taxon>Rhodospirillales</taxon>
        <taxon>Thalassospiraceae</taxon>
        <taxon>Thalassospira</taxon>
    </lineage>
</organism>
<comment type="subunit">
    <text evidence="9">The complex comprises the extracytoplasmic solute receptor protein and the two transmembrane proteins.</text>
</comment>
<dbReference type="EMBL" id="LPVY01000013">
    <property type="protein sequence ID" value="KZB63921.1"/>
    <property type="molecule type" value="Genomic_DNA"/>
</dbReference>
<reference evidence="11 12" key="1">
    <citation type="submission" date="2015-12" db="EMBL/GenBank/DDBJ databases">
        <title>Genome sequence of Thalassospira lucentensis MCCC 1A02072.</title>
        <authorList>
            <person name="Lu L."/>
            <person name="Lai Q."/>
            <person name="Shao Z."/>
            <person name="Qian P."/>
        </authorList>
    </citation>
    <scope>NUCLEOTIDE SEQUENCE [LARGE SCALE GENOMIC DNA]</scope>
    <source>
        <strain evidence="11 12">MCCC 1A02072</strain>
    </source>
</reference>
<dbReference type="Pfam" id="PF04290">
    <property type="entry name" value="DctQ"/>
    <property type="match status" value="1"/>
</dbReference>
<evidence type="ECO:0000313" key="11">
    <source>
        <dbReference type="EMBL" id="KZB63921.1"/>
    </source>
</evidence>
<keyword evidence="3" id="KW-1003">Cell membrane</keyword>
<keyword evidence="4 9" id="KW-0997">Cell inner membrane</keyword>
<evidence type="ECO:0000256" key="9">
    <source>
        <dbReference type="RuleBase" id="RU369079"/>
    </source>
</evidence>
<comment type="caution">
    <text evidence="11">The sequence shown here is derived from an EMBL/GenBank/DDBJ whole genome shotgun (WGS) entry which is preliminary data.</text>
</comment>
<dbReference type="InterPro" id="IPR007387">
    <property type="entry name" value="TRAP_DctQ"/>
</dbReference>
<protein>
    <recommendedName>
        <fullName evidence="9">TRAP transporter small permease protein</fullName>
    </recommendedName>
</protein>
<feature type="transmembrane region" description="Helical" evidence="9">
    <location>
        <begin position="42"/>
        <end position="63"/>
    </location>
</feature>
<feature type="domain" description="Tripartite ATP-independent periplasmic transporters DctQ component" evidence="10">
    <location>
        <begin position="50"/>
        <end position="174"/>
    </location>
</feature>
<comment type="similarity">
    <text evidence="8 9">Belongs to the TRAP transporter small permease family.</text>
</comment>
<keyword evidence="7 9" id="KW-0472">Membrane</keyword>
<proteinExistence type="inferred from homology"/>